<evidence type="ECO:0000313" key="1">
    <source>
        <dbReference type="EMBL" id="KAJ6416504.1"/>
    </source>
</evidence>
<evidence type="ECO:0000313" key="2">
    <source>
        <dbReference type="Proteomes" id="UP001162972"/>
    </source>
</evidence>
<dbReference type="Proteomes" id="UP001162972">
    <property type="component" value="Chromosome 11"/>
</dbReference>
<keyword evidence="2" id="KW-1185">Reference proteome</keyword>
<sequence>MQNQELRPLFFSNIAKIPGPPERKNGHRIQGGAFPSSTLTKAEKLSRGSSRLRLSFLADWDNWLFNSDFYRVRADKTSGTEVNKLNYRPGCGILFRAPGSSWVTEYNCQTSTFAPPSK</sequence>
<reference evidence="1 2" key="1">
    <citation type="journal article" date="2023" name="Int. J. Mol. Sci.">
        <title>De Novo Assembly and Annotation of 11 Diverse Shrub Willow (Salix) Genomes Reveals Novel Gene Organization in Sex-Linked Regions.</title>
        <authorList>
            <person name="Hyden B."/>
            <person name="Feng K."/>
            <person name="Yates T.B."/>
            <person name="Jawdy S."/>
            <person name="Cereghino C."/>
            <person name="Smart L.B."/>
            <person name="Muchero W."/>
        </authorList>
    </citation>
    <scope>NUCLEOTIDE SEQUENCE [LARGE SCALE GENOMIC DNA]</scope>
    <source>
        <tissue evidence="1">Shoot tip</tissue>
    </source>
</reference>
<dbReference type="AlphaFoldDB" id="A0AAD6P4Q6"/>
<gene>
    <name evidence="1" type="ORF">OIU84_002377</name>
</gene>
<accession>A0AAD6P4Q6</accession>
<comment type="caution">
    <text evidence="1">The sequence shown here is derived from an EMBL/GenBank/DDBJ whole genome shotgun (WGS) entry which is preliminary data.</text>
</comment>
<dbReference type="EMBL" id="JAPFFJ010000011">
    <property type="protein sequence ID" value="KAJ6416504.1"/>
    <property type="molecule type" value="Genomic_DNA"/>
</dbReference>
<name>A0AAD6P4Q6_9ROSI</name>
<organism evidence="1 2">
    <name type="scientific">Salix udensis</name>
    <dbReference type="NCBI Taxonomy" id="889485"/>
    <lineage>
        <taxon>Eukaryota</taxon>
        <taxon>Viridiplantae</taxon>
        <taxon>Streptophyta</taxon>
        <taxon>Embryophyta</taxon>
        <taxon>Tracheophyta</taxon>
        <taxon>Spermatophyta</taxon>
        <taxon>Magnoliopsida</taxon>
        <taxon>eudicotyledons</taxon>
        <taxon>Gunneridae</taxon>
        <taxon>Pentapetalae</taxon>
        <taxon>rosids</taxon>
        <taxon>fabids</taxon>
        <taxon>Malpighiales</taxon>
        <taxon>Salicaceae</taxon>
        <taxon>Saliceae</taxon>
        <taxon>Salix</taxon>
    </lineage>
</organism>
<proteinExistence type="predicted"/>
<protein>
    <submittedName>
        <fullName evidence="1">Uncharacterized protein</fullName>
    </submittedName>
</protein>